<sequence>MGMNHKKSIPKAANSLQEECIRVQKVYDWVTDTFSVTKQVTFNPEQLRRIEEALQDPARRPLRITCQTPVTPPAFPLSDMESTSSRHFAECEEFLCEQVGEKRDVTVAVNGSFVDAQLVELLFTSEIKIAVVDRRGKVVTHLSTDASILEPFVLCFPDGTDLFCKITKILCRIPTGTVLLNSPAPSSFNITVTFCVDIQIEAEVKLEVLAKFCSPRNNDLSADEEMDQQCPDVEFPAQCPDIFPRPNCDCSVTGEASGQTGANATVEGRLAVLADICPNCSLTDSSLKFSFNDANGGVNDFTFTAESFDQDTLNCEACHGNGLKLTVSGVGTTNEGDELDFNFAAVNNNSGTQFQLQLINNKGVIKFESGIVSADEGSLEVEDCISFGDLKVNRP</sequence>
<proteinExistence type="predicted"/>
<name>A0ABT8E6W8_9BACL</name>
<evidence type="ECO:0000313" key="2">
    <source>
        <dbReference type="Proteomes" id="UP001168694"/>
    </source>
</evidence>
<dbReference type="EMBL" id="JAUHLN010000002">
    <property type="protein sequence ID" value="MDN4073652.1"/>
    <property type="molecule type" value="Genomic_DNA"/>
</dbReference>
<keyword evidence="2" id="KW-1185">Reference proteome</keyword>
<reference evidence="1" key="1">
    <citation type="submission" date="2023-06" db="EMBL/GenBank/DDBJ databases">
        <title>Draft Genome Sequences of Representative Paenibacillus Polymyxa, Bacillus cereus, Fictibacillus sp., and Brevibacillus agri Strains Isolated from Amazonian Dark Earth.</title>
        <authorList>
            <person name="Pellegrinetti T.A."/>
            <person name="Cunha I.C.M."/>
            <person name="Chaves M.G."/>
            <person name="Freitas A.S."/>
            <person name="Silva A.V.R."/>
            <person name="Tsai S.M."/>
            <person name="Mendes L.W."/>
        </authorList>
    </citation>
    <scope>NUCLEOTIDE SEQUENCE</scope>
    <source>
        <strain evidence="1">CENA-BCM004</strain>
    </source>
</reference>
<dbReference type="Proteomes" id="UP001168694">
    <property type="component" value="Unassembled WGS sequence"/>
</dbReference>
<organism evidence="1 2">
    <name type="scientific">Fictibacillus terranigra</name>
    <dbReference type="NCBI Taxonomy" id="3058424"/>
    <lineage>
        <taxon>Bacteria</taxon>
        <taxon>Bacillati</taxon>
        <taxon>Bacillota</taxon>
        <taxon>Bacilli</taxon>
        <taxon>Bacillales</taxon>
        <taxon>Fictibacillaceae</taxon>
        <taxon>Fictibacillus</taxon>
    </lineage>
</organism>
<dbReference type="RefSeq" id="WP_290399760.1">
    <property type="nucleotide sequence ID" value="NZ_JAUHLN010000002.1"/>
</dbReference>
<comment type="caution">
    <text evidence="1">The sequence shown here is derived from an EMBL/GenBank/DDBJ whole genome shotgun (WGS) entry which is preliminary data.</text>
</comment>
<protein>
    <submittedName>
        <fullName evidence="1">Uncharacterized protein</fullName>
    </submittedName>
</protein>
<gene>
    <name evidence="1" type="ORF">QYF49_11635</name>
</gene>
<evidence type="ECO:0000313" key="1">
    <source>
        <dbReference type="EMBL" id="MDN4073652.1"/>
    </source>
</evidence>
<accession>A0ABT8E6W8</accession>